<reference evidence="2" key="1">
    <citation type="journal article" date="2019" name="Int. J. Syst. Evol. Microbiol.">
        <title>The Global Catalogue of Microorganisms (GCM) 10K type strain sequencing project: providing services to taxonomists for standard genome sequencing and annotation.</title>
        <authorList>
            <consortium name="The Broad Institute Genomics Platform"/>
            <consortium name="The Broad Institute Genome Sequencing Center for Infectious Disease"/>
            <person name="Wu L."/>
            <person name="Ma J."/>
        </authorList>
    </citation>
    <scope>NUCLEOTIDE SEQUENCE [LARGE SCALE GENOMIC DNA]</scope>
    <source>
        <strain evidence="2">LMG 29894</strain>
    </source>
</reference>
<gene>
    <name evidence="1" type="ORF">ACFOW7_15220</name>
</gene>
<sequence length="183" mass="21302">MSHHDAVGPDDRIVWLKISFDISQRSQELAWMFEENNHDIYQRKGANSGSVAVNQSAVMRIQVTGYQQNNPFRLYKIIQAGMVTVPHINPHKKSPKDRIFRYPPSPFKGQKYAMHLFENFSPPNPCGVSQWLPSKALRINTKGMWELYMYLTVRIYPKDHALSHLRIFRFDPELEVNNGSQDD</sequence>
<dbReference type="EMBL" id="JBHSBU010000001">
    <property type="protein sequence ID" value="MFC4160690.1"/>
    <property type="molecule type" value="Genomic_DNA"/>
</dbReference>
<accession>A0ABV8MV19</accession>
<comment type="caution">
    <text evidence="1">The sequence shown here is derived from an EMBL/GenBank/DDBJ whole genome shotgun (WGS) entry which is preliminary data.</text>
</comment>
<evidence type="ECO:0008006" key="3">
    <source>
        <dbReference type="Google" id="ProtNLM"/>
    </source>
</evidence>
<keyword evidence="2" id="KW-1185">Reference proteome</keyword>
<evidence type="ECO:0000313" key="1">
    <source>
        <dbReference type="EMBL" id="MFC4160690.1"/>
    </source>
</evidence>
<evidence type="ECO:0000313" key="2">
    <source>
        <dbReference type="Proteomes" id="UP001595791"/>
    </source>
</evidence>
<dbReference type="Proteomes" id="UP001595791">
    <property type="component" value="Unassembled WGS sequence"/>
</dbReference>
<proteinExistence type="predicted"/>
<protein>
    <recommendedName>
        <fullName evidence="3">Inclusion body protein</fullName>
    </recommendedName>
</protein>
<organism evidence="1 2">
    <name type="scientific">Chitinimonas lacunae</name>
    <dbReference type="NCBI Taxonomy" id="1963018"/>
    <lineage>
        <taxon>Bacteria</taxon>
        <taxon>Pseudomonadati</taxon>
        <taxon>Pseudomonadota</taxon>
        <taxon>Betaproteobacteria</taxon>
        <taxon>Neisseriales</taxon>
        <taxon>Chitinibacteraceae</taxon>
        <taxon>Chitinimonas</taxon>
    </lineage>
</organism>
<dbReference type="RefSeq" id="WP_378165794.1">
    <property type="nucleotide sequence ID" value="NZ_JBHSBU010000001.1"/>
</dbReference>
<name>A0ABV8MV19_9NEIS</name>